<sequence>MPAGYEDPNGDRVCTLINTPPTVITSPASLVIGSGPSCIARERFRWDFSDLESSSQSAYRLQVSRNPSFTQQNLQFDSGKVASGAEERFIAISSTPVAEFTDGIADGDGQLAFNRTYYWRVQVYDASDAGSGFSAGTSFRTLLHPYPFVDFSWAPQKPSQGEPVQFGDQTIFDSGSASQSWNWTFPADTTPSSSAQQNPQAVFGSDGNQTIILRVTDNTLATDSNSGNGQCSKTDTIDVKLPLPDFKEIAPVSSLGKIWKEFVSFFDNIRLTKIFTVSDSL</sequence>
<accession>A0A1G2HJY2</accession>
<dbReference type="InterPro" id="IPR013783">
    <property type="entry name" value="Ig-like_fold"/>
</dbReference>
<evidence type="ECO:0008006" key="3">
    <source>
        <dbReference type="Google" id="ProtNLM"/>
    </source>
</evidence>
<evidence type="ECO:0000313" key="1">
    <source>
        <dbReference type="EMBL" id="OGZ62208.1"/>
    </source>
</evidence>
<name>A0A1G2HJY2_9BACT</name>
<proteinExistence type="predicted"/>
<comment type="caution">
    <text evidence="1">The sequence shown here is derived from an EMBL/GenBank/DDBJ whole genome shotgun (WGS) entry which is preliminary data.</text>
</comment>
<dbReference type="EMBL" id="MHOK01000005">
    <property type="protein sequence ID" value="OGZ62208.1"/>
    <property type="molecule type" value="Genomic_DNA"/>
</dbReference>
<evidence type="ECO:0000313" key="2">
    <source>
        <dbReference type="Proteomes" id="UP000176770"/>
    </source>
</evidence>
<gene>
    <name evidence="1" type="ORF">A3F94_02670</name>
</gene>
<dbReference type="AlphaFoldDB" id="A0A1G2HJY2"/>
<organism evidence="1 2">
    <name type="scientific">Candidatus Spechtbacteria bacterium RIFCSPLOWO2_12_FULL_38_22</name>
    <dbReference type="NCBI Taxonomy" id="1802165"/>
    <lineage>
        <taxon>Bacteria</taxon>
        <taxon>Candidatus Spechtiibacteriota</taxon>
    </lineage>
</organism>
<dbReference type="SUPFAM" id="SSF49299">
    <property type="entry name" value="PKD domain"/>
    <property type="match status" value="1"/>
</dbReference>
<dbReference type="STRING" id="1802165.A3F94_02670"/>
<dbReference type="InterPro" id="IPR035986">
    <property type="entry name" value="PKD_dom_sf"/>
</dbReference>
<protein>
    <recommendedName>
        <fullName evidence="3">PKD domain-containing protein</fullName>
    </recommendedName>
</protein>
<dbReference type="Proteomes" id="UP000176770">
    <property type="component" value="Unassembled WGS sequence"/>
</dbReference>
<dbReference type="Gene3D" id="2.60.40.10">
    <property type="entry name" value="Immunoglobulins"/>
    <property type="match status" value="2"/>
</dbReference>
<reference evidence="1 2" key="1">
    <citation type="journal article" date="2016" name="Nat. Commun.">
        <title>Thousands of microbial genomes shed light on interconnected biogeochemical processes in an aquifer system.</title>
        <authorList>
            <person name="Anantharaman K."/>
            <person name="Brown C.T."/>
            <person name="Hug L.A."/>
            <person name="Sharon I."/>
            <person name="Castelle C.J."/>
            <person name="Probst A.J."/>
            <person name="Thomas B.C."/>
            <person name="Singh A."/>
            <person name="Wilkins M.J."/>
            <person name="Karaoz U."/>
            <person name="Brodie E.L."/>
            <person name="Williams K.H."/>
            <person name="Hubbard S.S."/>
            <person name="Banfield J.F."/>
        </authorList>
    </citation>
    <scope>NUCLEOTIDE SEQUENCE [LARGE SCALE GENOMIC DNA]</scope>
</reference>